<organism evidence="4 5">
    <name type="scientific">Metarhizium album (strain ARSEF 1941)</name>
    <dbReference type="NCBI Taxonomy" id="1081103"/>
    <lineage>
        <taxon>Eukaryota</taxon>
        <taxon>Fungi</taxon>
        <taxon>Dikarya</taxon>
        <taxon>Ascomycota</taxon>
        <taxon>Pezizomycotina</taxon>
        <taxon>Sordariomycetes</taxon>
        <taxon>Hypocreomycetidae</taxon>
        <taxon>Hypocreales</taxon>
        <taxon>Clavicipitaceae</taxon>
        <taxon>Metarhizium</taxon>
    </lineage>
</organism>
<feature type="compositionally biased region" description="Pro residues" evidence="3">
    <location>
        <begin position="207"/>
        <end position="218"/>
    </location>
</feature>
<dbReference type="Gene3D" id="3.40.50.300">
    <property type="entry name" value="P-loop containing nucleotide triphosphate hydrolases"/>
    <property type="match status" value="1"/>
</dbReference>
<evidence type="ECO:0000313" key="5">
    <source>
        <dbReference type="Proteomes" id="UP000030816"/>
    </source>
</evidence>
<dbReference type="RefSeq" id="XP_040679945.1">
    <property type="nucleotide sequence ID" value="XM_040822140.1"/>
</dbReference>
<comment type="subcellular location">
    <subcellularLocation>
        <location evidence="1">Nucleus</location>
    </subcellularLocation>
</comment>
<dbReference type="GO" id="GO:0042148">
    <property type="term" value="P:DNA strand invasion"/>
    <property type="evidence" value="ECO:0007669"/>
    <property type="project" value="TreeGrafter"/>
</dbReference>
<feature type="region of interest" description="Disordered" evidence="3">
    <location>
        <begin position="170"/>
        <end position="218"/>
    </location>
</feature>
<gene>
    <name evidence="4" type="ORF">MAM_03341</name>
</gene>
<feature type="compositionally biased region" description="Acidic residues" evidence="3">
    <location>
        <begin position="187"/>
        <end position="204"/>
    </location>
</feature>
<keyword evidence="2" id="KW-0539">Nucleus</keyword>
<dbReference type="HOGENOM" id="CLU_029865_0_0_1"/>
<dbReference type="GO" id="GO:0005815">
    <property type="term" value="C:microtubule organizing center"/>
    <property type="evidence" value="ECO:0007669"/>
    <property type="project" value="TreeGrafter"/>
</dbReference>
<evidence type="ECO:0000256" key="2">
    <source>
        <dbReference type="ARBA" id="ARBA00023242"/>
    </source>
</evidence>
<keyword evidence="5" id="KW-1185">Reference proteome</keyword>
<dbReference type="GO" id="GO:0007131">
    <property type="term" value="P:reciprocal meiotic recombination"/>
    <property type="evidence" value="ECO:0007669"/>
    <property type="project" value="TreeGrafter"/>
</dbReference>
<proteinExistence type="predicted"/>
<accession>A0A0B2WZ83</accession>
<dbReference type="EMBL" id="AZHE01000006">
    <property type="protein sequence ID" value="KHN98879.1"/>
    <property type="molecule type" value="Genomic_DNA"/>
</dbReference>
<reference evidence="4 5" key="1">
    <citation type="journal article" date="2014" name="Proc. Natl. Acad. Sci. U.S.A.">
        <title>Trajectory and genomic determinants of fungal-pathogen speciation and host adaptation.</title>
        <authorList>
            <person name="Hu X."/>
            <person name="Xiao G."/>
            <person name="Zheng P."/>
            <person name="Shang Y."/>
            <person name="Su Y."/>
            <person name="Zhang X."/>
            <person name="Liu X."/>
            <person name="Zhan S."/>
            <person name="St Leger R.J."/>
            <person name="Wang C."/>
        </authorList>
    </citation>
    <scope>NUCLEOTIDE SEQUENCE [LARGE SCALE GENOMIC DNA]</scope>
    <source>
        <strain evidence="4 5">ARSEF 1941</strain>
    </source>
</reference>
<dbReference type="PANTHER" id="PTHR46457:SF1">
    <property type="entry name" value="DNA REPAIR PROTEIN RAD51 HOMOLOG 4"/>
    <property type="match status" value="1"/>
</dbReference>
<dbReference type="GO" id="GO:0000723">
    <property type="term" value="P:telomere maintenance"/>
    <property type="evidence" value="ECO:0007669"/>
    <property type="project" value="TreeGrafter"/>
</dbReference>
<dbReference type="STRING" id="1081103.A0A0B2WZ83"/>
<evidence type="ECO:0000256" key="3">
    <source>
        <dbReference type="SAM" id="MobiDB-lite"/>
    </source>
</evidence>
<feature type="compositionally biased region" description="Low complexity" evidence="3">
    <location>
        <begin position="1"/>
        <end position="15"/>
    </location>
</feature>
<sequence length="411" mass="44397">MRTPTKAPATGAAAADRPEPSWPRDPFPLAPVPASILAEREAERRNHARRRGYFKTACPEIDDHVLLGGLETGHVVGLSAEEESFGVALGLQVLSRALLEHPRSRALVITPKPAGVILRSLRDAVGAELAHEGVAPADMDLRLRTALDSVMLSCVFDMDGLWEVLADLEREGDSRPRPRPSSRPASQEEEEDAASEIQDSEDEGLWSPPPSPPPPPPCFILLTHFSSLLTSLFTQRARPAAHADLSLLSSRLRHLSRSLPSRPLVLILNSTTSSTDSNAPEPARRPRPSAPAGGRPLDPSLRSIFNPPPLHIPGYVSASSRRNKPSFGLVFTQLLDLHLLASRIPRTRGDAEDALGGAAPEATFVTVVEVLLDGMGLWTGSLGKRQSREQRWAAVHVDAGRVVDAFGRPEA</sequence>
<dbReference type="Proteomes" id="UP000030816">
    <property type="component" value="Unassembled WGS sequence"/>
</dbReference>
<feature type="region of interest" description="Disordered" evidence="3">
    <location>
        <begin position="271"/>
        <end position="305"/>
    </location>
</feature>
<name>A0A0B2WZ83_METAS</name>
<feature type="region of interest" description="Disordered" evidence="3">
    <location>
        <begin position="1"/>
        <end position="28"/>
    </location>
</feature>
<dbReference type="GO" id="GO:0000724">
    <property type="term" value="P:double-strand break repair via homologous recombination"/>
    <property type="evidence" value="ECO:0007669"/>
    <property type="project" value="TreeGrafter"/>
</dbReference>
<dbReference type="GeneID" id="63737796"/>
<dbReference type="InterPro" id="IPR051988">
    <property type="entry name" value="HRR_RAD51_Paralog"/>
</dbReference>
<dbReference type="PANTHER" id="PTHR46457">
    <property type="entry name" value="DNA REPAIR PROTEIN RAD51 HOMOLOG 4"/>
    <property type="match status" value="1"/>
</dbReference>
<dbReference type="GO" id="GO:0003697">
    <property type="term" value="F:single-stranded DNA binding"/>
    <property type="evidence" value="ECO:0007669"/>
    <property type="project" value="TreeGrafter"/>
</dbReference>
<protein>
    <submittedName>
        <fullName evidence="4">Uncharacterized protein</fullName>
    </submittedName>
</protein>
<dbReference type="OrthoDB" id="336321at2759"/>
<dbReference type="InterPro" id="IPR027417">
    <property type="entry name" value="P-loop_NTPase"/>
</dbReference>
<dbReference type="GO" id="GO:0000400">
    <property type="term" value="F:four-way junction DNA binding"/>
    <property type="evidence" value="ECO:0007669"/>
    <property type="project" value="TreeGrafter"/>
</dbReference>
<dbReference type="GO" id="GO:0005657">
    <property type="term" value="C:replication fork"/>
    <property type="evidence" value="ECO:0007669"/>
    <property type="project" value="TreeGrafter"/>
</dbReference>
<evidence type="ECO:0000256" key="1">
    <source>
        <dbReference type="ARBA" id="ARBA00004123"/>
    </source>
</evidence>
<evidence type="ECO:0000313" key="4">
    <source>
        <dbReference type="EMBL" id="KHN98879.1"/>
    </source>
</evidence>
<dbReference type="AlphaFoldDB" id="A0A0B2WZ83"/>
<dbReference type="GO" id="GO:0033063">
    <property type="term" value="C:Rad51B-Rad51C-Rad51D-XRCC2 complex"/>
    <property type="evidence" value="ECO:0007669"/>
    <property type="project" value="TreeGrafter"/>
</dbReference>
<comment type="caution">
    <text evidence="4">The sequence shown here is derived from an EMBL/GenBank/DDBJ whole genome shotgun (WGS) entry which is preliminary data.</text>
</comment>
<dbReference type="GO" id="GO:0008094">
    <property type="term" value="F:ATP-dependent activity, acting on DNA"/>
    <property type="evidence" value="ECO:0007669"/>
    <property type="project" value="TreeGrafter"/>
</dbReference>